<comment type="similarity">
    <text evidence="2">Belongs to the bacterial ribosomal protein bL35 family.</text>
</comment>
<dbReference type="GO" id="GO:1990904">
    <property type="term" value="C:ribonucleoprotein complex"/>
    <property type="evidence" value="ECO:0007669"/>
    <property type="project" value="UniProtKB-KW"/>
</dbReference>
<keyword evidence="3" id="KW-0809">Transit peptide</keyword>
<evidence type="ECO:0000256" key="2">
    <source>
        <dbReference type="ARBA" id="ARBA00006598"/>
    </source>
</evidence>
<dbReference type="PANTHER" id="PTHR15909:SF0">
    <property type="entry name" value="LARGE RIBOSOMAL SUBUNIT PROTEIN BL35M"/>
    <property type="match status" value="1"/>
</dbReference>
<keyword evidence="6" id="KW-0687">Ribonucleoprotein</keyword>
<evidence type="ECO:0000256" key="5">
    <source>
        <dbReference type="ARBA" id="ARBA00023128"/>
    </source>
</evidence>
<evidence type="ECO:0000256" key="3">
    <source>
        <dbReference type="ARBA" id="ARBA00022946"/>
    </source>
</evidence>
<dbReference type="GO" id="GO:0005739">
    <property type="term" value="C:mitochondrion"/>
    <property type="evidence" value="ECO:0007669"/>
    <property type="project" value="UniProtKB-SubCell"/>
</dbReference>
<dbReference type="InterPro" id="IPR021137">
    <property type="entry name" value="Ribosomal_bL35-like"/>
</dbReference>
<dbReference type="Pfam" id="PF01632">
    <property type="entry name" value="Ribosomal_L35p"/>
    <property type="match status" value="1"/>
</dbReference>
<dbReference type="AlphaFoldDB" id="A0A0K8R847"/>
<keyword evidence="5" id="KW-0496">Mitochondrion</keyword>
<dbReference type="GO" id="GO:0005840">
    <property type="term" value="C:ribosome"/>
    <property type="evidence" value="ECO:0007669"/>
    <property type="project" value="UniProtKB-KW"/>
</dbReference>
<accession>A0A0K8R847</accession>
<dbReference type="InterPro" id="IPR037229">
    <property type="entry name" value="Ribosomal_bL35_sf"/>
</dbReference>
<reference evidence="9" key="1">
    <citation type="submission" date="2012-12" db="EMBL/GenBank/DDBJ databases">
        <title>Identification and characterization of a phenylalanine ammonia-lyase gene family in Isatis indigotica Fort.</title>
        <authorList>
            <person name="Liu Q."/>
            <person name="Chen J."/>
            <person name="Zhou X."/>
            <person name="Di P."/>
            <person name="Xiao Y."/>
            <person name="Xuan H."/>
            <person name="Zhang L."/>
            <person name="Chen W."/>
        </authorList>
    </citation>
    <scope>NUCLEOTIDE SEQUENCE</scope>
    <source>
        <tissue evidence="9">Salivary gland</tissue>
    </source>
</reference>
<comment type="subcellular location">
    <subcellularLocation>
        <location evidence="1">Mitochondrion</location>
    </subcellularLocation>
</comment>
<dbReference type="InterPro" id="IPR019338">
    <property type="entry name" value="Ribosomal_bL35m"/>
</dbReference>
<protein>
    <recommendedName>
        <fullName evidence="7">Large ribosomal subunit protein bL35m</fullName>
    </recommendedName>
    <alternativeName>
        <fullName evidence="8">39S ribosomal protein L35, mitochondrial</fullName>
    </alternativeName>
</protein>
<name>A0A0K8R847_IXORI</name>
<organism evidence="9">
    <name type="scientific">Ixodes ricinus</name>
    <name type="common">Common tick</name>
    <name type="synonym">Acarus ricinus</name>
    <dbReference type="NCBI Taxonomy" id="34613"/>
    <lineage>
        <taxon>Eukaryota</taxon>
        <taxon>Metazoa</taxon>
        <taxon>Ecdysozoa</taxon>
        <taxon>Arthropoda</taxon>
        <taxon>Chelicerata</taxon>
        <taxon>Arachnida</taxon>
        <taxon>Acari</taxon>
        <taxon>Parasitiformes</taxon>
        <taxon>Ixodida</taxon>
        <taxon>Ixodoidea</taxon>
        <taxon>Ixodidae</taxon>
        <taxon>Ixodinae</taxon>
        <taxon>Ixodes</taxon>
    </lineage>
</organism>
<evidence type="ECO:0000256" key="7">
    <source>
        <dbReference type="ARBA" id="ARBA00035273"/>
    </source>
</evidence>
<dbReference type="GO" id="GO:0006412">
    <property type="term" value="P:translation"/>
    <property type="evidence" value="ECO:0007669"/>
    <property type="project" value="InterPro"/>
</dbReference>
<proteinExistence type="evidence at transcript level"/>
<evidence type="ECO:0000256" key="1">
    <source>
        <dbReference type="ARBA" id="ARBA00004173"/>
    </source>
</evidence>
<evidence type="ECO:0000256" key="4">
    <source>
        <dbReference type="ARBA" id="ARBA00022980"/>
    </source>
</evidence>
<dbReference type="EMBL" id="GADI01006488">
    <property type="protein sequence ID" value="JAA67320.1"/>
    <property type="molecule type" value="mRNA"/>
</dbReference>
<dbReference type="SUPFAM" id="SSF143034">
    <property type="entry name" value="L35p-like"/>
    <property type="match status" value="1"/>
</dbReference>
<sequence length="199" mass="23070">MAAFRAFSKLLGNVTRAATSRALSTTSNASGPVLSRFLPLVYRGLTTPVSSCICHSRAQFSSIRSTLSLHNSPLGRESGQSSLLRLEPAVPTLSQQVRCITKFSLRRGTRKTCKAVIRRFFRLNCGLWIRPRSGRAKKLWKKSEEQRQYLRRHVFCNKTQCKMLDKMVTAYWKKPKYYVDDPYEPYHERHNFLHVKKTW</sequence>
<evidence type="ECO:0000256" key="6">
    <source>
        <dbReference type="ARBA" id="ARBA00023274"/>
    </source>
</evidence>
<evidence type="ECO:0000256" key="8">
    <source>
        <dbReference type="ARBA" id="ARBA00035418"/>
    </source>
</evidence>
<evidence type="ECO:0000313" key="9">
    <source>
        <dbReference type="EMBL" id="JAA67320.1"/>
    </source>
</evidence>
<dbReference type="GO" id="GO:0003735">
    <property type="term" value="F:structural constituent of ribosome"/>
    <property type="evidence" value="ECO:0007669"/>
    <property type="project" value="InterPro"/>
</dbReference>
<dbReference type="PANTHER" id="PTHR15909">
    <property type="entry name" value="39S RIBOSOMAL PROTEIN L35, MITOCHONDRIAL"/>
    <property type="match status" value="1"/>
</dbReference>
<keyword evidence="4" id="KW-0689">Ribosomal protein</keyword>